<name>A0A5M9ZX28_9BIFI</name>
<dbReference type="Proteomes" id="UP000412028">
    <property type="component" value="Unassembled WGS sequence"/>
</dbReference>
<proteinExistence type="predicted"/>
<dbReference type="RefSeq" id="WP_150380406.1">
    <property type="nucleotide sequence ID" value="NZ_RZUI01000001.1"/>
</dbReference>
<comment type="caution">
    <text evidence="2">The sequence shown here is derived from an EMBL/GenBank/DDBJ whole genome shotgun (WGS) entry which is preliminary data.</text>
</comment>
<dbReference type="EMBL" id="RZUI01000001">
    <property type="protein sequence ID" value="KAA8831989.1"/>
    <property type="molecule type" value="Genomic_DNA"/>
</dbReference>
<organism evidence="2 3">
    <name type="scientific">Bifidobacterium tissieri</name>
    <dbReference type="NCBI Taxonomy" id="1630162"/>
    <lineage>
        <taxon>Bacteria</taxon>
        <taxon>Bacillati</taxon>
        <taxon>Actinomycetota</taxon>
        <taxon>Actinomycetes</taxon>
        <taxon>Bifidobacteriales</taxon>
        <taxon>Bifidobacteriaceae</taxon>
        <taxon>Bifidobacterium</taxon>
    </lineage>
</organism>
<evidence type="ECO:0000313" key="2">
    <source>
        <dbReference type="EMBL" id="KAA8831989.1"/>
    </source>
</evidence>
<feature type="compositionally biased region" description="Basic residues" evidence="1">
    <location>
        <begin position="409"/>
        <end position="435"/>
    </location>
</feature>
<evidence type="ECO:0000313" key="3">
    <source>
        <dbReference type="Proteomes" id="UP000412028"/>
    </source>
</evidence>
<accession>A0A5M9ZX28</accession>
<reference evidence="2 3" key="1">
    <citation type="journal article" date="2019" name="Syst. Appl. Microbiol.">
        <title>Characterization of Bifidobacterium species in feaces of the Egyptian fruit bat: Description of B. vespertilionis sp. nov. and B. rousetti sp. nov.</title>
        <authorList>
            <person name="Modesto M."/>
            <person name="Satti M."/>
            <person name="Watanabe K."/>
            <person name="Puglisi E."/>
            <person name="Morelli L."/>
            <person name="Huang C.-H."/>
            <person name="Liou J.-S."/>
            <person name="Miyashita M."/>
            <person name="Tamura T."/>
            <person name="Saito S."/>
            <person name="Mori K."/>
            <person name="Huang L."/>
            <person name="Sciavilla P."/>
            <person name="Sandri C."/>
            <person name="Spiezio C."/>
            <person name="Vitali F."/>
            <person name="Cavalieri D."/>
            <person name="Perpetuini G."/>
            <person name="Tofalo R."/>
            <person name="Bonetti A."/>
            <person name="Arita M."/>
            <person name="Mattarelli P."/>
        </authorList>
    </citation>
    <scope>NUCLEOTIDE SEQUENCE [LARGE SCALE GENOMIC DNA]</scope>
    <source>
        <strain evidence="2 3">RST7</strain>
    </source>
</reference>
<evidence type="ECO:0000256" key="1">
    <source>
        <dbReference type="SAM" id="MobiDB-lite"/>
    </source>
</evidence>
<sequence>MPGEMLIEDMHDAVRATGVRDGSPASTPGGVKQRSVDGIMGAIDVLRGTDGGITLPGSGTPLSGSALLAFARIRGDEELATEVSNRIMQENRMLLGDEESALPSEAVRAFDKRVRAAARRELPACAKELADTLAVLHGAVINSWPESQEGYRRSAERLRGDVDGFRGKLAEAAGNGDALRLAELDKESEDLMDRLMEASPYQGDDDEAQQEPYLSYRNAIDWVWYEQMKLGTLTRLAHGLRGYYGGPVPGTEPITGPGTDDGEALGRLRMAPAMPDHMVNATSEAGNWPDEQTMFEDRDIRFLAGGAARTNLPPGSTEVAGGVTALRPDGTIEPDARRANLLAMTRMANHPEWREVETRAGGTLYKANPRDMMKARLDDLQYPDDEDKATQLRAILQLLLCPSHDKKPGRGKARKRRVTARRSHSATTTSRRRGRAEKNRRGWSGIIIRTTRTTRVALNNQDHPRCFLSGSSS</sequence>
<feature type="region of interest" description="Disordered" evidence="1">
    <location>
        <begin position="403"/>
        <end position="444"/>
    </location>
</feature>
<protein>
    <submittedName>
        <fullName evidence="2">Uncharacterized protein</fullName>
    </submittedName>
</protein>
<dbReference type="AlphaFoldDB" id="A0A5M9ZX28"/>
<gene>
    <name evidence="2" type="ORF">EMO89_00220</name>
</gene>